<keyword evidence="1" id="KW-0472">Membrane</keyword>
<dbReference type="RefSeq" id="WP_044011271.1">
    <property type="nucleotide sequence ID" value="NZ_AWTT01000044.1"/>
</dbReference>
<dbReference type="STRING" id="1335616.WDC_1572"/>
<evidence type="ECO:0008006" key="4">
    <source>
        <dbReference type="Google" id="ProtNLM"/>
    </source>
</evidence>
<keyword evidence="3" id="KW-1185">Reference proteome</keyword>
<dbReference type="AlphaFoldDB" id="A0A0D0YUA5"/>
<organism evidence="2 3">
    <name type="scientific">Paucilactobacillus wasatchensis</name>
    <dbReference type="NCBI Taxonomy" id="1335616"/>
    <lineage>
        <taxon>Bacteria</taxon>
        <taxon>Bacillati</taxon>
        <taxon>Bacillota</taxon>
        <taxon>Bacilli</taxon>
        <taxon>Lactobacillales</taxon>
        <taxon>Lactobacillaceae</taxon>
        <taxon>Paucilactobacillus</taxon>
    </lineage>
</organism>
<feature type="transmembrane region" description="Helical" evidence="1">
    <location>
        <begin position="6"/>
        <end position="25"/>
    </location>
</feature>
<keyword evidence="1" id="KW-0812">Transmembrane</keyword>
<evidence type="ECO:0000313" key="3">
    <source>
        <dbReference type="Proteomes" id="UP000032279"/>
    </source>
</evidence>
<comment type="caution">
    <text evidence="2">The sequence shown here is derived from an EMBL/GenBank/DDBJ whole genome shotgun (WGS) entry which is preliminary data.</text>
</comment>
<sequence>MIKQPAYALLSVLIVMGLVTTIDLIRYRQYSQQRQIYTRLQNELVCQTMVSLADKSKPSDIFNTGTVKIDTSGSSKVELKNGFVYQISQTEEGS</sequence>
<protein>
    <recommendedName>
        <fullName evidence="4">Late competence protein ComGE</fullName>
    </recommendedName>
</protein>
<accession>A0A0D0YUA5</accession>
<dbReference type="Proteomes" id="UP000032279">
    <property type="component" value="Unassembled WGS sequence"/>
</dbReference>
<reference evidence="2 3" key="1">
    <citation type="submission" date="2013-08" db="EMBL/GenBank/DDBJ databases">
        <title>Lactobacillus wasatchii sp. WDC04, a late gas producing bacteria isolated from aged chedder cheese.</title>
        <authorList>
            <person name="Oberg C.J."/>
            <person name="Culumber M."/>
            <person name="McMahon D.J."/>
            <person name="Broadbent J.R."/>
            <person name="Oberg T.S."/>
            <person name="Ortaki F."/>
        </authorList>
    </citation>
    <scope>NUCLEOTIDE SEQUENCE [LARGE SCALE GENOMIC DNA]</scope>
    <source>
        <strain evidence="2 3">WDC04</strain>
    </source>
</reference>
<dbReference type="OrthoDB" id="2326325at2"/>
<gene>
    <name evidence="2" type="ORF">WDC_1572</name>
</gene>
<dbReference type="PATRIC" id="fig|1335616.4.peg.1580"/>
<evidence type="ECO:0000256" key="1">
    <source>
        <dbReference type="SAM" id="Phobius"/>
    </source>
</evidence>
<keyword evidence="1" id="KW-1133">Transmembrane helix</keyword>
<evidence type="ECO:0000313" key="2">
    <source>
        <dbReference type="EMBL" id="KIS02854.1"/>
    </source>
</evidence>
<name>A0A0D0YUA5_9LACO</name>
<dbReference type="EMBL" id="AWTT01000044">
    <property type="protein sequence ID" value="KIS02854.1"/>
    <property type="molecule type" value="Genomic_DNA"/>
</dbReference>
<proteinExistence type="predicted"/>